<evidence type="ECO:0000256" key="6">
    <source>
        <dbReference type="HAMAP-Rule" id="MF_00031"/>
    </source>
</evidence>
<feature type="domain" description="Helix-hairpin-helix DNA-binding motif class 1" evidence="7">
    <location>
        <begin position="70"/>
        <end position="89"/>
    </location>
</feature>
<keyword evidence="4 6" id="KW-0233">DNA recombination</keyword>
<proteinExistence type="inferred from homology"/>
<comment type="function">
    <text evidence="6">The RuvA-RuvB-RuvC complex processes Holliday junction (HJ) DNA during genetic recombination and DNA repair, while the RuvA-RuvB complex plays an important role in the rescue of blocked DNA replication forks via replication fork reversal (RFR). RuvA specifically binds to HJ cruciform DNA, conferring on it an open structure. The RuvB hexamer acts as an ATP-dependent pump, pulling dsDNA into and through the RuvAB complex. HJ branch migration allows RuvC to scan DNA until it finds its consensus sequence, where it cleaves and resolves the cruciform DNA.</text>
</comment>
<dbReference type="GO" id="GO:0005737">
    <property type="term" value="C:cytoplasm"/>
    <property type="evidence" value="ECO:0007669"/>
    <property type="project" value="UniProtKB-SubCell"/>
</dbReference>
<dbReference type="NCBIfam" id="TIGR00084">
    <property type="entry name" value="ruvA"/>
    <property type="match status" value="1"/>
</dbReference>
<evidence type="ECO:0000313" key="9">
    <source>
        <dbReference type="Proteomes" id="UP000033980"/>
    </source>
</evidence>
<keyword evidence="8" id="KW-0067">ATP-binding</keyword>
<keyword evidence="8" id="KW-0347">Helicase</keyword>
<dbReference type="EMBL" id="LCFK01000001">
    <property type="protein sequence ID" value="KKS94932.1"/>
    <property type="molecule type" value="Genomic_DNA"/>
</dbReference>
<dbReference type="InterPro" id="IPR013849">
    <property type="entry name" value="DNA_helicase_Holl-junc_RuvA_I"/>
</dbReference>
<sequence>MIGYLEGEIKYSGKGKIILFANGIGFTVYIPNSLTFLEKDFAKLYIHTHLREDNLSLFGFPSPQDLDLFELLISVSGVGPKIGLAIFTASTSDNIVKAIESSNLSFFNSISGVGKKTAQKIILDLKSKVSQGEINFKNLEGSSELVESLITLGFQKQEITPILTEVDSSLPLSLQVKMALALLRK</sequence>
<keyword evidence="5 6" id="KW-0234">DNA repair</keyword>
<keyword evidence="8" id="KW-0547">Nucleotide-binding</keyword>
<dbReference type="Pfam" id="PF01330">
    <property type="entry name" value="RuvA_N"/>
    <property type="match status" value="1"/>
</dbReference>
<evidence type="ECO:0000256" key="4">
    <source>
        <dbReference type="ARBA" id="ARBA00023172"/>
    </source>
</evidence>
<comment type="subunit">
    <text evidence="6">Homotetramer. Forms an RuvA(8)-RuvB(12)-Holliday junction (HJ) complex. HJ DNA is sandwiched between 2 RuvA tetramers; dsDNA enters through RuvA and exits via RuvB. An RuvB hexamer assembles on each DNA strand where it exits the tetramer. Each RuvB hexamer is contacted by two RuvA subunits (via domain III) on 2 adjacent RuvB subunits; this complex drives branch migration. In the full resolvosome a probable DNA-RuvA(4)-RuvB(12)-RuvC(2) complex forms which resolves the HJ.</text>
</comment>
<dbReference type="HAMAP" id="MF_00031">
    <property type="entry name" value="DNA_HJ_migration_RuvA"/>
    <property type="match status" value="1"/>
</dbReference>
<organism evidence="8 9">
    <name type="scientific">Candidatus Collierbacteria bacterium GW2011_GWC2_43_12</name>
    <dbReference type="NCBI Taxonomy" id="1618390"/>
    <lineage>
        <taxon>Bacteria</taxon>
        <taxon>Candidatus Collieribacteriota</taxon>
    </lineage>
</organism>
<keyword evidence="1 6" id="KW-0963">Cytoplasm</keyword>
<protein>
    <recommendedName>
        <fullName evidence="6">Holliday junction branch migration complex subunit RuvA</fullName>
    </recommendedName>
</protein>
<dbReference type="SUPFAM" id="SSF47781">
    <property type="entry name" value="RuvA domain 2-like"/>
    <property type="match status" value="1"/>
</dbReference>
<dbReference type="GO" id="GO:0006281">
    <property type="term" value="P:DNA repair"/>
    <property type="evidence" value="ECO:0007669"/>
    <property type="project" value="UniProtKB-UniRule"/>
</dbReference>
<feature type="domain" description="Helix-hairpin-helix DNA-binding motif class 1" evidence="7">
    <location>
        <begin position="105"/>
        <end position="124"/>
    </location>
</feature>
<feature type="region of interest" description="Domain III" evidence="6">
    <location>
        <begin position="143"/>
        <end position="185"/>
    </location>
</feature>
<dbReference type="Gene3D" id="1.10.150.20">
    <property type="entry name" value="5' to 3' exonuclease, C-terminal subdomain"/>
    <property type="match status" value="1"/>
</dbReference>
<dbReference type="SMART" id="SM00278">
    <property type="entry name" value="HhH1"/>
    <property type="match status" value="2"/>
</dbReference>
<reference evidence="8 9" key="1">
    <citation type="journal article" date="2015" name="Nature">
        <title>rRNA introns, odd ribosomes, and small enigmatic genomes across a large radiation of phyla.</title>
        <authorList>
            <person name="Brown C.T."/>
            <person name="Hug L.A."/>
            <person name="Thomas B.C."/>
            <person name="Sharon I."/>
            <person name="Castelle C.J."/>
            <person name="Singh A."/>
            <person name="Wilkins M.J."/>
            <person name="Williams K.H."/>
            <person name="Banfield J.F."/>
        </authorList>
    </citation>
    <scope>NUCLEOTIDE SEQUENCE [LARGE SCALE GENOMIC DNA]</scope>
</reference>
<dbReference type="InterPro" id="IPR010994">
    <property type="entry name" value="RuvA_2-like"/>
</dbReference>
<keyword evidence="8" id="KW-0378">Hydrolase</keyword>
<name>A0A0G1DB73_9BACT</name>
<dbReference type="Gene3D" id="2.40.50.140">
    <property type="entry name" value="Nucleic acid-binding proteins"/>
    <property type="match status" value="1"/>
</dbReference>
<evidence type="ECO:0000256" key="3">
    <source>
        <dbReference type="ARBA" id="ARBA00023125"/>
    </source>
</evidence>
<comment type="subcellular location">
    <subcellularLocation>
        <location evidence="6">Cytoplasm</location>
    </subcellularLocation>
</comment>
<gene>
    <name evidence="6" type="primary">ruvA</name>
    <name evidence="8" type="ORF">UV68_C0001G0073</name>
</gene>
<dbReference type="PATRIC" id="fig|1618390.3.peg.73"/>
<dbReference type="GO" id="GO:0006310">
    <property type="term" value="P:DNA recombination"/>
    <property type="evidence" value="ECO:0007669"/>
    <property type="project" value="UniProtKB-UniRule"/>
</dbReference>
<dbReference type="GO" id="GO:0005524">
    <property type="term" value="F:ATP binding"/>
    <property type="evidence" value="ECO:0007669"/>
    <property type="project" value="InterPro"/>
</dbReference>
<accession>A0A0G1DB73</accession>
<dbReference type="InterPro" id="IPR000085">
    <property type="entry name" value="RuvA"/>
</dbReference>
<comment type="caution">
    <text evidence="6">Lacks conserved residue(s) required for the propagation of feature annotation.</text>
</comment>
<dbReference type="GO" id="GO:0009378">
    <property type="term" value="F:four-way junction helicase activity"/>
    <property type="evidence" value="ECO:0007669"/>
    <property type="project" value="InterPro"/>
</dbReference>
<evidence type="ECO:0000313" key="8">
    <source>
        <dbReference type="EMBL" id="KKS94932.1"/>
    </source>
</evidence>
<evidence type="ECO:0000256" key="5">
    <source>
        <dbReference type="ARBA" id="ARBA00023204"/>
    </source>
</evidence>
<dbReference type="InterPro" id="IPR003583">
    <property type="entry name" value="Hlx-hairpin-Hlx_DNA-bd_motif"/>
</dbReference>
<dbReference type="SUPFAM" id="SSF50249">
    <property type="entry name" value="Nucleic acid-binding proteins"/>
    <property type="match status" value="1"/>
</dbReference>
<evidence type="ECO:0000256" key="2">
    <source>
        <dbReference type="ARBA" id="ARBA00022763"/>
    </source>
</evidence>
<comment type="similarity">
    <text evidence="6">Belongs to the RuvA family.</text>
</comment>
<comment type="caution">
    <text evidence="8">The sequence shown here is derived from an EMBL/GenBank/DDBJ whole genome shotgun (WGS) entry which is preliminary data.</text>
</comment>
<dbReference type="InterPro" id="IPR012340">
    <property type="entry name" value="NA-bd_OB-fold"/>
</dbReference>
<evidence type="ECO:0000256" key="1">
    <source>
        <dbReference type="ARBA" id="ARBA00022490"/>
    </source>
</evidence>
<dbReference type="AlphaFoldDB" id="A0A0G1DB73"/>
<dbReference type="Pfam" id="PF14520">
    <property type="entry name" value="HHH_5"/>
    <property type="match status" value="1"/>
</dbReference>
<dbReference type="Proteomes" id="UP000033980">
    <property type="component" value="Unassembled WGS sequence"/>
</dbReference>
<comment type="domain">
    <text evidence="6">Has three domains with a flexible linker between the domains II and III and assumes an 'L' shape. Domain III is highly mobile and contacts RuvB.</text>
</comment>
<keyword evidence="2 6" id="KW-0227">DNA damage</keyword>
<evidence type="ECO:0000259" key="7">
    <source>
        <dbReference type="SMART" id="SM00278"/>
    </source>
</evidence>
<keyword evidence="3 6" id="KW-0238">DNA-binding</keyword>
<dbReference type="GO" id="GO:0000400">
    <property type="term" value="F:four-way junction DNA binding"/>
    <property type="evidence" value="ECO:0007669"/>
    <property type="project" value="UniProtKB-UniRule"/>
</dbReference>
<dbReference type="GO" id="GO:0048476">
    <property type="term" value="C:Holliday junction resolvase complex"/>
    <property type="evidence" value="ECO:0007669"/>
    <property type="project" value="UniProtKB-UniRule"/>
</dbReference>